<evidence type="ECO:0000256" key="7">
    <source>
        <dbReference type="HAMAP-Rule" id="MF_01931"/>
    </source>
</evidence>
<feature type="binding site" evidence="7 11">
    <location>
        <position position="242"/>
    </location>
    <ligand>
        <name>[4Fe-4S] cluster</name>
        <dbReference type="ChEBI" id="CHEBI:49883"/>
    </ligand>
</feature>
<keyword evidence="7 11" id="KW-0411">Iron-sulfur</keyword>
<dbReference type="CDD" id="cd00715">
    <property type="entry name" value="GPATase_N"/>
    <property type="match status" value="1"/>
</dbReference>
<keyword evidence="7 10" id="KW-0479">Metal-binding</keyword>
<evidence type="ECO:0000256" key="5">
    <source>
        <dbReference type="ARBA" id="ARBA00022755"/>
    </source>
</evidence>
<reference evidence="13 14" key="1">
    <citation type="journal article" date="2016" name="Nat. Commun.">
        <title>Thousands of microbial genomes shed light on interconnected biogeochemical processes in an aquifer system.</title>
        <authorList>
            <person name="Anantharaman K."/>
            <person name="Brown C.T."/>
            <person name="Hug L.A."/>
            <person name="Sharon I."/>
            <person name="Castelle C.J."/>
            <person name="Probst A.J."/>
            <person name="Thomas B.C."/>
            <person name="Singh A."/>
            <person name="Wilkins M.J."/>
            <person name="Karaoz U."/>
            <person name="Brodie E.L."/>
            <person name="Williams K.H."/>
            <person name="Hubbard S.S."/>
            <person name="Banfield J.F."/>
        </authorList>
    </citation>
    <scope>NUCLEOTIDE SEQUENCE [LARGE SCALE GENOMIC DNA]</scope>
</reference>
<dbReference type="SUPFAM" id="SSF53271">
    <property type="entry name" value="PRTase-like"/>
    <property type="match status" value="1"/>
</dbReference>
<feature type="binding site" evidence="7 10">
    <location>
        <position position="351"/>
    </location>
    <ligand>
        <name>Mg(2+)</name>
        <dbReference type="ChEBI" id="CHEBI:18420"/>
    </ligand>
</feature>
<dbReference type="InterPro" id="IPR029057">
    <property type="entry name" value="PRTase-like"/>
</dbReference>
<organism evidence="13 14">
    <name type="scientific">Candidatus Fischerbacteria bacterium RBG_13_37_8</name>
    <dbReference type="NCBI Taxonomy" id="1817863"/>
    <lineage>
        <taxon>Bacteria</taxon>
        <taxon>Candidatus Fischeribacteriota</taxon>
    </lineage>
</organism>
<dbReference type="GO" id="GO:0000287">
    <property type="term" value="F:magnesium ion binding"/>
    <property type="evidence" value="ECO:0007669"/>
    <property type="project" value="UniProtKB-UniRule"/>
</dbReference>
<comment type="pathway">
    <text evidence="1 7 8">Purine metabolism; IMP biosynthesis via de novo pathway; N(1)-(5-phospho-D-ribosyl)glycinamide from 5-phospho-alpha-D-ribose 1-diphosphate: step 1/2.</text>
</comment>
<comment type="function">
    <text evidence="7">Catalyzes the formation of phosphoribosylamine from phosphoribosylpyrophosphate (PRPP) and glutamine.</text>
</comment>
<keyword evidence="3 7" id="KW-0328">Glycosyltransferase</keyword>
<dbReference type="GO" id="GO:0006189">
    <property type="term" value="P:'de novo' IMP biosynthetic process"/>
    <property type="evidence" value="ECO:0007669"/>
    <property type="project" value="UniProtKB-UniRule"/>
</dbReference>
<dbReference type="HAMAP" id="MF_01931">
    <property type="entry name" value="PurF"/>
    <property type="match status" value="1"/>
</dbReference>
<comment type="cofactor">
    <cofactor evidence="7 11">
        <name>[4Fe-4S] cluster</name>
        <dbReference type="ChEBI" id="CHEBI:49883"/>
    </cofactor>
    <text evidence="7 11">Binds 1 [4Fe-4S] cluster per subunit.</text>
</comment>
<evidence type="ECO:0000256" key="8">
    <source>
        <dbReference type="PIRNR" id="PIRNR000485"/>
    </source>
</evidence>
<dbReference type="EC" id="2.4.2.14" evidence="7"/>
<feature type="binding site" evidence="7 11">
    <location>
        <position position="388"/>
    </location>
    <ligand>
        <name>[4Fe-4S] cluster</name>
        <dbReference type="ChEBI" id="CHEBI:49883"/>
    </ligand>
</feature>
<feature type="binding site" evidence="7 11">
    <location>
        <position position="438"/>
    </location>
    <ligand>
        <name>[4Fe-4S] cluster</name>
        <dbReference type="ChEBI" id="CHEBI:49883"/>
    </ligand>
</feature>
<dbReference type="NCBIfam" id="TIGR01134">
    <property type="entry name" value="purF"/>
    <property type="match status" value="1"/>
</dbReference>
<keyword evidence="7" id="KW-0004">4Fe-4S</keyword>
<dbReference type="PROSITE" id="PS51278">
    <property type="entry name" value="GATASE_TYPE_2"/>
    <property type="match status" value="1"/>
</dbReference>
<dbReference type="PANTHER" id="PTHR11907">
    <property type="entry name" value="AMIDOPHOSPHORIBOSYLTRANSFERASE"/>
    <property type="match status" value="1"/>
</dbReference>
<dbReference type="EMBL" id="MFGW01000233">
    <property type="protein sequence ID" value="OGF58704.1"/>
    <property type="molecule type" value="Genomic_DNA"/>
</dbReference>
<feature type="binding site" evidence="7 11">
    <location>
        <position position="441"/>
    </location>
    <ligand>
        <name>[4Fe-4S] cluster</name>
        <dbReference type="ChEBI" id="CHEBI:49883"/>
    </ligand>
</feature>
<dbReference type="InterPro" id="IPR000836">
    <property type="entry name" value="PRTase_dom"/>
</dbReference>
<dbReference type="AlphaFoldDB" id="A0A1F5V5L5"/>
<comment type="catalytic activity">
    <reaction evidence="7 8">
        <text>5-phospho-beta-D-ribosylamine + L-glutamate + diphosphate = 5-phospho-alpha-D-ribose 1-diphosphate + L-glutamine + H2O</text>
        <dbReference type="Rhea" id="RHEA:14905"/>
        <dbReference type="ChEBI" id="CHEBI:15377"/>
        <dbReference type="ChEBI" id="CHEBI:29985"/>
        <dbReference type="ChEBI" id="CHEBI:33019"/>
        <dbReference type="ChEBI" id="CHEBI:58017"/>
        <dbReference type="ChEBI" id="CHEBI:58359"/>
        <dbReference type="ChEBI" id="CHEBI:58681"/>
        <dbReference type="EC" id="2.4.2.14"/>
    </reaction>
</comment>
<evidence type="ECO:0000256" key="4">
    <source>
        <dbReference type="ARBA" id="ARBA00022679"/>
    </source>
</evidence>
<comment type="cofactor">
    <cofactor evidence="7 10">
        <name>Mg(2+)</name>
        <dbReference type="ChEBI" id="CHEBI:18420"/>
    </cofactor>
    <text evidence="7 10">Binds 1 Mg(2+) ion per subunit.</text>
</comment>
<keyword evidence="7 10" id="KW-0460">Magnesium</keyword>
<feature type="domain" description="Glutamine amidotransferase type-2" evidence="12">
    <location>
        <begin position="8"/>
        <end position="226"/>
    </location>
</feature>
<comment type="caution">
    <text evidence="13">The sequence shown here is derived from an EMBL/GenBank/DDBJ whole genome shotgun (WGS) entry which is preliminary data.</text>
</comment>
<dbReference type="InterPro" id="IPR029055">
    <property type="entry name" value="Ntn_hydrolases_N"/>
</dbReference>
<dbReference type="Gene3D" id="3.40.50.2020">
    <property type="match status" value="1"/>
</dbReference>
<dbReference type="Pfam" id="PF00156">
    <property type="entry name" value="Pribosyltran"/>
    <property type="match status" value="1"/>
</dbReference>
<dbReference type="GO" id="GO:0051539">
    <property type="term" value="F:4 iron, 4 sulfur cluster binding"/>
    <property type="evidence" value="ECO:0007669"/>
    <property type="project" value="UniProtKB-KW"/>
</dbReference>
<dbReference type="STRING" id="1817863.A2Y62_13000"/>
<dbReference type="PIRSF" id="PIRSF000485">
    <property type="entry name" value="Amd_phspho_trans"/>
    <property type="match status" value="1"/>
</dbReference>
<accession>A0A1F5V5L5</accession>
<evidence type="ECO:0000313" key="13">
    <source>
        <dbReference type="EMBL" id="OGF58704.1"/>
    </source>
</evidence>
<keyword evidence="6 7" id="KW-0315">Glutamine amidotransferase</keyword>
<dbReference type="InterPro" id="IPR005854">
    <property type="entry name" value="PurF"/>
</dbReference>
<evidence type="ECO:0000256" key="6">
    <source>
        <dbReference type="ARBA" id="ARBA00022962"/>
    </source>
</evidence>
<dbReference type="InterPro" id="IPR017932">
    <property type="entry name" value="GATase_2_dom"/>
</dbReference>
<evidence type="ECO:0000256" key="11">
    <source>
        <dbReference type="PIRSR" id="PIRSR000485-3"/>
    </source>
</evidence>
<dbReference type="SUPFAM" id="SSF56235">
    <property type="entry name" value="N-terminal nucleophile aminohydrolases (Ntn hydrolases)"/>
    <property type="match status" value="1"/>
</dbReference>
<dbReference type="GO" id="GO:0004044">
    <property type="term" value="F:amidophosphoribosyltransferase activity"/>
    <property type="evidence" value="ECO:0007669"/>
    <property type="project" value="UniProtKB-UniRule"/>
</dbReference>
<dbReference type="Pfam" id="PF13537">
    <property type="entry name" value="GATase_7"/>
    <property type="match status" value="1"/>
</dbReference>
<evidence type="ECO:0000256" key="2">
    <source>
        <dbReference type="ARBA" id="ARBA00010138"/>
    </source>
</evidence>
<dbReference type="GO" id="GO:0009113">
    <property type="term" value="P:purine nucleobase biosynthetic process"/>
    <property type="evidence" value="ECO:0007669"/>
    <property type="project" value="UniProtKB-UniRule"/>
</dbReference>
<evidence type="ECO:0000256" key="9">
    <source>
        <dbReference type="PIRSR" id="PIRSR000485-1"/>
    </source>
</evidence>
<name>A0A1F5V5L5_9BACT</name>
<evidence type="ECO:0000256" key="3">
    <source>
        <dbReference type="ARBA" id="ARBA00022676"/>
    </source>
</evidence>
<dbReference type="CDD" id="cd06223">
    <property type="entry name" value="PRTases_typeI"/>
    <property type="match status" value="1"/>
</dbReference>
<comment type="similarity">
    <text evidence="2 7 8">In the C-terminal section; belongs to the purine/pyrimidine phosphoribosyltransferase family.</text>
</comment>
<dbReference type="Gene3D" id="3.60.20.10">
    <property type="entry name" value="Glutamine Phosphoribosylpyrophosphate, subunit 1, domain 1"/>
    <property type="match status" value="1"/>
</dbReference>
<evidence type="ECO:0000256" key="10">
    <source>
        <dbReference type="PIRSR" id="PIRSR000485-2"/>
    </source>
</evidence>
<keyword evidence="7 11" id="KW-0408">Iron</keyword>
<sequence>MCNKKEYCGLFGVFNVEKPSDIIFLGLYSLQHRGQESAGIAISDGTTIYSEKGMGHVADVFTKSVFEKMQGNKGIGHVRYSTAGESLPANAQPIIAHTNKGHLALVHNGNLVNSVELRHDLERTGSIFATTTDSETILHLLARSKADRIEEAIIETLHYVKGAYCFLILTNDKLFAIRDGYGFRPLSLGKLHNSYILASETCAFDILDAKYIRDIEPGEILTVSNEGMQSIMPFAPTQKAYCIFELIYFARPDSYVFGRNVNIARIAMGKILARESSVKADIVVPVPDSGLYAALGFAEESKIPFQFGLTRNHYIGRTFIQPKQSVRSMGVKVKLNPVKNIIQGKKIILIDDSIVRGTTSKKIVTMLYEAGAKEVHMKLSSPPMIGPCYYGIDTPFESELIAANLSIPEIRQFIGCDSIQYLSLQGLLDSVNDTNEFCTACFTHNYPIKHHMQQFQQLRLFEKIDPSHDHS</sequence>
<keyword evidence="4 7" id="KW-0808">Transferase</keyword>
<keyword evidence="5 7" id="KW-0658">Purine biosynthesis</keyword>
<gene>
    <name evidence="7" type="primary">purF</name>
    <name evidence="13" type="ORF">A2Y62_13000</name>
</gene>
<dbReference type="Proteomes" id="UP000178943">
    <property type="component" value="Unassembled WGS sequence"/>
</dbReference>
<evidence type="ECO:0000256" key="1">
    <source>
        <dbReference type="ARBA" id="ARBA00005209"/>
    </source>
</evidence>
<feature type="active site" description="Nucleophile" evidence="7 9">
    <location>
        <position position="8"/>
    </location>
</feature>
<evidence type="ECO:0000259" key="12">
    <source>
        <dbReference type="PROSITE" id="PS51278"/>
    </source>
</evidence>
<evidence type="ECO:0000313" key="14">
    <source>
        <dbReference type="Proteomes" id="UP000178943"/>
    </source>
</evidence>
<feature type="binding site" evidence="7 10">
    <location>
        <position position="352"/>
    </location>
    <ligand>
        <name>Mg(2+)</name>
        <dbReference type="ChEBI" id="CHEBI:18420"/>
    </ligand>
</feature>
<dbReference type="InterPro" id="IPR035584">
    <property type="entry name" value="PurF_N"/>
</dbReference>
<proteinExistence type="inferred from homology"/>
<dbReference type="UniPathway" id="UPA00074">
    <property type="reaction ID" value="UER00124"/>
</dbReference>
<protein>
    <recommendedName>
        <fullName evidence="7">Amidophosphoribosyltransferase</fullName>
        <shortName evidence="7">ATase</shortName>
        <ecNumber evidence="7">2.4.2.14</ecNumber>
    </recommendedName>
    <alternativeName>
        <fullName evidence="7">Glutamine phosphoribosylpyrophosphate amidotransferase</fullName>
        <shortName evidence="7">GPATase</shortName>
    </alternativeName>
</protein>
<feature type="binding site" evidence="7 10">
    <location>
        <position position="289"/>
    </location>
    <ligand>
        <name>Mg(2+)</name>
        <dbReference type="ChEBI" id="CHEBI:18420"/>
    </ligand>
</feature>